<proteinExistence type="predicted"/>
<dbReference type="EMBL" id="RWIS01000019">
    <property type="protein sequence ID" value="RSK24071.1"/>
    <property type="molecule type" value="Genomic_DNA"/>
</dbReference>
<reference evidence="1 2" key="1">
    <citation type="submission" date="2018-12" db="EMBL/GenBank/DDBJ databases">
        <authorList>
            <person name="Feng G."/>
            <person name="Zhu H."/>
        </authorList>
    </citation>
    <scope>NUCLEOTIDE SEQUENCE [LARGE SCALE GENOMIC DNA]</scope>
    <source>
        <strain evidence="1 2">9PBR-2</strain>
    </source>
</reference>
<dbReference type="Proteomes" id="UP000280066">
    <property type="component" value="Unassembled WGS sequence"/>
</dbReference>
<dbReference type="AlphaFoldDB" id="A0A428IY77"/>
<dbReference type="Gene3D" id="3.90.1140.10">
    <property type="entry name" value="Cyclic phosphodiesterase"/>
    <property type="match status" value="1"/>
</dbReference>
<dbReference type="Pfam" id="PF13563">
    <property type="entry name" value="2_5_RNA_ligase2"/>
    <property type="match status" value="1"/>
</dbReference>
<dbReference type="RefSeq" id="WP_125433612.1">
    <property type="nucleotide sequence ID" value="NZ_RWIS01000019.1"/>
</dbReference>
<gene>
    <name evidence="1" type="ORF">EI290_20965</name>
</gene>
<keyword evidence="1" id="KW-0436">Ligase</keyword>
<evidence type="ECO:0000313" key="1">
    <source>
        <dbReference type="EMBL" id="RSK24071.1"/>
    </source>
</evidence>
<comment type="caution">
    <text evidence="1">The sequence shown here is derived from an EMBL/GenBank/DDBJ whole genome shotgun (WGS) entry which is preliminary data.</text>
</comment>
<dbReference type="OrthoDB" id="1951600at2"/>
<keyword evidence="2" id="KW-1185">Reference proteome</keyword>
<dbReference type="InterPro" id="IPR009097">
    <property type="entry name" value="Cyclic_Pdiesterase"/>
</dbReference>
<evidence type="ECO:0000313" key="2">
    <source>
        <dbReference type="Proteomes" id="UP000280066"/>
    </source>
</evidence>
<dbReference type="PANTHER" id="PTHR40037:SF1">
    <property type="entry name" value="PHOSPHOESTERASE SAOUHSC_00951-RELATED"/>
    <property type="match status" value="1"/>
</dbReference>
<dbReference type="InterPro" id="IPR050580">
    <property type="entry name" value="2H_phosphoesterase_YjcG-like"/>
</dbReference>
<protein>
    <submittedName>
        <fullName evidence="1">2'-5' RNA ligase family protein</fullName>
    </submittedName>
</protein>
<accession>A0A428IY77</accession>
<dbReference type="GO" id="GO:0016874">
    <property type="term" value="F:ligase activity"/>
    <property type="evidence" value="ECO:0007669"/>
    <property type="project" value="UniProtKB-KW"/>
</dbReference>
<name>A0A428IY77_9BACT</name>
<sequence>MDPYLVTLLIPEPANQEVWALKQEVHRLTGSRNALRLPPHITLIPPLRQPAPFEPAARQLLHNFAAHQPGCTAVLRNFAWFGGRTLYLPVTQTDGVQALYAALYQHCRQHLPAVPVPTRPFVPHVTLATRDLPAAQVPALQALFAERSYAAHLELTELALFRHDGRAWQLLQKFGLVAS</sequence>
<organism evidence="1 2">
    <name type="scientific">Hymenobacter metallilatus</name>
    <dbReference type="NCBI Taxonomy" id="2493666"/>
    <lineage>
        <taxon>Bacteria</taxon>
        <taxon>Pseudomonadati</taxon>
        <taxon>Bacteroidota</taxon>
        <taxon>Cytophagia</taxon>
        <taxon>Cytophagales</taxon>
        <taxon>Hymenobacteraceae</taxon>
        <taxon>Hymenobacter</taxon>
    </lineage>
</organism>
<dbReference type="SUPFAM" id="SSF55144">
    <property type="entry name" value="LigT-like"/>
    <property type="match status" value="1"/>
</dbReference>
<dbReference type="PANTHER" id="PTHR40037">
    <property type="entry name" value="PHOSPHOESTERASE YJCG-RELATED"/>
    <property type="match status" value="1"/>
</dbReference>